<dbReference type="InterPro" id="IPR042184">
    <property type="entry name" value="YqeY/Aim41_N"/>
</dbReference>
<reference evidence="2" key="1">
    <citation type="submission" date="2015-08" db="EMBL/GenBank/DDBJ databases">
        <authorList>
            <person name="Varghese N."/>
        </authorList>
    </citation>
    <scope>NUCLEOTIDE SEQUENCE [LARGE SCALE GENOMIC DNA]</scope>
    <source>
        <strain evidence="2">DSM 18181</strain>
    </source>
</reference>
<dbReference type="GO" id="GO:0016884">
    <property type="term" value="F:carbon-nitrogen ligase activity, with glutamine as amido-N-donor"/>
    <property type="evidence" value="ECO:0007669"/>
    <property type="project" value="InterPro"/>
</dbReference>
<dbReference type="Gene3D" id="1.10.1510.10">
    <property type="entry name" value="Uncharacterised protein YqeY/AIM41 PF09424, N-terminal domain"/>
    <property type="match status" value="1"/>
</dbReference>
<dbReference type="PANTHER" id="PTHR28055">
    <property type="entry name" value="ALTERED INHERITANCE OF MITOCHONDRIA PROTEIN 41, MITOCHONDRIAL"/>
    <property type="match status" value="1"/>
</dbReference>
<proteinExistence type="predicted"/>
<dbReference type="InterPro" id="IPR023168">
    <property type="entry name" value="GatB_Yqey_C_2"/>
</dbReference>
<gene>
    <name evidence="1" type="ORF">Ga0061069_106165</name>
</gene>
<dbReference type="Proteomes" id="UP000183649">
    <property type="component" value="Unassembled WGS sequence"/>
</dbReference>
<keyword evidence="2" id="KW-1185">Reference proteome</keyword>
<dbReference type="InterPro" id="IPR019004">
    <property type="entry name" value="YqeY/Aim41"/>
</dbReference>
<name>A0A0K6I3W2_9BURK</name>
<dbReference type="InterPro" id="IPR003789">
    <property type="entry name" value="Asn/Gln_tRNA_amidoTrase-B-like"/>
</dbReference>
<evidence type="ECO:0000313" key="2">
    <source>
        <dbReference type="Proteomes" id="UP000183649"/>
    </source>
</evidence>
<dbReference type="RefSeq" id="WP_055450828.1">
    <property type="nucleotide sequence ID" value="NZ_CYHF01000006.1"/>
</dbReference>
<dbReference type="OrthoDB" id="9788127at2"/>
<organism evidence="1 2">
    <name type="scientific">Thiomonas bhubaneswarensis</name>
    <dbReference type="NCBI Taxonomy" id="339866"/>
    <lineage>
        <taxon>Bacteria</taxon>
        <taxon>Pseudomonadati</taxon>
        <taxon>Pseudomonadota</taxon>
        <taxon>Betaproteobacteria</taxon>
        <taxon>Burkholderiales</taxon>
        <taxon>Thiomonas</taxon>
    </lineage>
</organism>
<evidence type="ECO:0000313" key="1">
    <source>
        <dbReference type="EMBL" id="CUA97987.1"/>
    </source>
</evidence>
<dbReference type="Pfam" id="PF09424">
    <property type="entry name" value="YqeY"/>
    <property type="match status" value="1"/>
</dbReference>
<dbReference type="Gene3D" id="1.10.10.410">
    <property type="match status" value="1"/>
</dbReference>
<dbReference type="AlphaFoldDB" id="A0A0K6I3W2"/>
<accession>A0A0K6I3W2</accession>
<dbReference type="EMBL" id="CYHF01000006">
    <property type="protein sequence ID" value="CUA97987.1"/>
    <property type="molecule type" value="Genomic_DNA"/>
</dbReference>
<sequence>MTIKDRIQDDMKAAMRAKDAPLLGTIRLLMAAMKQKEVDERIDLDDAAIVAIIDKMIKQRRDAIAQFTTAGRQDLVDKETAEIGVLERYLPQRLDADAIDAEIRTLMAQTGAKGPQDLGKLMGPLKAQLAGRADMALAAARAKALLSGT</sequence>
<protein>
    <submittedName>
        <fullName evidence="1">Uncharacterized conserved protein YqeY</fullName>
    </submittedName>
</protein>
<dbReference type="STRING" id="339866.GCA_001418255_01957"/>
<dbReference type="PANTHER" id="PTHR28055:SF1">
    <property type="entry name" value="ALTERED INHERITANCE OF MITOCHONDRIA PROTEIN 41, MITOCHONDRIAL"/>
    <property type="match status" value="1"/>
</dbReference>
<dbReference type="SUPFAM" id="SSF89095">
    <property type="entry name" value="GatB/YqeY motif"/>
    <property type="match status" value="1"/>
</dbReference>